<evidence type="ECO:0000313" key="2">
    <source>
        <dbReference type="Proteomes" id="UP001320706"/>
    </source>
</evidence>
<sequence length="243" mass="26758">MGSPGKSSIGLSCVFLVFSTYARNWRSSTQDAHQFVTAPHTPFNIFTLSMALEGCSGVKPALDLLHRRPNVTTTLLRILQKCAKNVGQIGDVTLNGPQFTHSFPGTIHKPRLKDALRTSIIHKRQLTSACPLLSPLPLRLAAIVVLTAADEVCRPSHELRDKDCPLTGLPIAMPIVTLYWWPLKSLWTLCPAYMKTSVSGPGHEHLAIISSYRVVYDAGVNLAQAWRLSTDHIANVHNYSEQA</sequence>
<dbReference type="Proteomes" id="UP001320706">
    <property type="component" value="Unassembled WGS sequence"/>
</dbReference>
<keyword evidence="2" id="KW-1185">Reference proteome</keyword>
<accession>A0ACC3SB57</accession>
<evidence type="ECO:0000313" key="1">
    <source>
        <dbReference type="EMBL" id="KAK8206620.1"/>
    </source>
</evidence>
<dbReference type="EMBL" id="JAMKPW020000022">
    <property type="protein sequence ID" value="KAK8206620.1"/>
    <property type="molecule type" value="Genomic_DNA"/>
</dbReference>
<name>A0ACC3SB57_9PEZI</name>
<protein>
    <submittedName>
        <fullName evidence="1">Uncharacterized protein</fullName>
    </submittedName>
</protein>
<reference evidence="1" key="1">
    <citation type="submission" date="2024-02" db="EMBL/GenBank/DDBJ databases">
        <title>Metagenome Assembled Genome of Zalaria obscura JY119.</title>
        <authorList>
            <person name="Vighnesh L."/>
            <person name="Jagadeeshwari U."/>
            <person name="Venkata Ramana C."/>
            <person name="Sasikala C."/>
        </authorList>
    </citation>
    <scope>NUCLEOTIDE SEQUENCE</scope>
    <source>
        <strain evidence="1">JY119</strain>
    </source>
</reference>
<organism evidence="1 2">
    <name type="scientific">Zalaria obscura</name>
    <dbReference type="NCBI Taxonomy" id="2024903"/>
    <lineage>
        <taxon>Eukaryota</taxon>
        <taxon>Fungi</taxon>
        <taxon>Dikarya</taxon>
        <taxon>Ascomycota</taxon>
        <taxon>Pezizomycotina</taxon>
        <taxon>Dothideomycetes</taxon>
        <taxon>Dothideomycetidae</taxon>
        <taxon>Dothideales</taxon>
        <taxon>Zalariaceae</taxon>
        <taxon>Zalaria</taxon>
    </lineage>
</organism>
<comment type="caution">
    <text evidence="1">The sequence shown here is derived from an EMBL/GenBank/DDBJ whole genome shotgun (WGS) entry which is preliminary data.</text>
</comment>
<proteinExistence type="predicted"/>
<gene>
    <name evidence="1" type="ORF">M8818_004454</name>
</gene>